<dbReference type="PANTHER" id="PTHR12345">
    <property type="entry name" value="SYNTENIN RELATED"/>
    <property type="match status" value="1"/>
</dbReference>
<evidence type="ECO:0000256" key="2">
    <source>
        <dbReference type="SAM" id="MobiDB-lite"/>
    </source>
</evidence>
<keyword evidence="4" id="KW-1185">Reference proteome</keyword>
<dbReference type="AlphaFoldDB" id="A0A182KBM3"/>
<dbReference type="STRING" id="43041.A0A182KBM3"/>
<accession>A0A182KBM3</accession>
<feature type="compositionally biased region" description="Basic and acidic residues" evidence="2">
    <location>
        <begin position="388"/>
        <end position="405"/>
    </location>
</feature>
<feature type="region of interest" description="Disordered" evidence="2">
    <location>
        <begin position="374"/>
        <end position="480"/>
    </location>
</feature>
<feature type="compositionally biased region" description="Polar residues" evidence="2">
    <location>
        <begin position="408"/>
        <end position="428"/>
    </location>
</feature>
<sequence>MPLSPKSAKDEQIANITIIQVSNSSIVTTPSPTITTASSPKHAGSRFNFPKAKLSMIATTTVPTTTNVSTIITDDLGDGHNYKSNVQIIPSNVEYSTNEDQLMQPSIIASINEQQITTVTVPNVQALPIASTVMSTPRIQSTTPATVQVAVATSSTPIKGPESNFGTVTQIAVNSSSMASEVSGSSKPFHFQPHHSSSNQHYEQVFLTSSVQVTTGNGQTESNVDEPVIVPAVPIVSQSNVNKSSKVLLLSRQPRSSSHSDIPLPARLGHKSSRKNEAPSSNDKENRVQHDSIIGSHGASSGTPSTSKPNGSVPITTAGVPSVPTHLSGGSPSKRPAVDRNIYTPHPQRTAPLLQRGLTELVLSTRSVASPVPHAIDQPAIAGRGRRAPVESKIRADHLAPEQRRRSSSTSDARQELSSAGRTNSSIVAGSGASGPGMGPARLQSPPQPFRPHHQLINVPEGSQLNGTNGMGHGTPSAAGNRKLTLREQQVFQLRREMMHPGGVRLQLRRKDCINSIGLVDAFGAVWVAGWKQKEHPVLYNALHIGDQMISVAGVAITSAAEAHKAIRAAPGLFVELIIRRVPFGRVYAIRREIDGQCLGLIRDGNTATIVDVVPNSLAARHGLPPKAKSCDGLSLTFWVLTEINGRPLNLFFKENEIRDRLNAVGRDISILVQPADLVTKLKKQLKSLRGHKDFIVQ</sequence>
<keyword evidence="1" id="KW-0677">Repeat</keyword>
<feature type="compositionally biased region" description="Polar residues" evidence="2">
    <location>
        <begin position="298"/>
        <end position="315"/>
    </location>
</feature>
<dbReference type="GO" id="GO:0005737">
    <property type="term" value="C:cytoplasm"/>
    <property type="evidence" value="ECO:0007669"/>
    <property type="project" value="TreeGrafter"/>
</dbReference>
<protein>
    <recommendedName>
        <fullName evidence="5">PDZ domain-containing protein</fullName>
    </recommendedName>
</protein>
<organism evidence="3 4">
    <name type="scientific">Anopheles christyi</name>
    <dbReference type="NCBI Taxonomy" id="43041"/>
    <lineage>
        <taxon>Eukaryota</taxon>
        <taxon>Metazoa</taxon>
        <taxon>Ecdysozoa</taxon>
        <taxon>Arthropoda</taxon>
        <taxon>Hexapoda</taxon>
        <taxon>Insecta</taxon>
        <taxon>Pterygota</taxon>
        <taxon>Neoptera</taxon>
        <taxon>Endopterygota</taxon>
        <taxon>Diptera</taxon>
        <taxon>Nematocera</taxon>
        <taxon>Culicoidea</taxon>
        <taxon>Culicidae</taxon>
        <taxon>Anophelinae</taxon>
        <taxon>Anopheles</taxon>
    </lineage>
</organism>
<dbReference type="EnsemblMetazoa" id="ACHR008160-RA">
    <property type="protein sequence ID" value="ACHR008160-PA"/>
    <property type="gene ID" value="ACHR008160"/>
</dbReference>
<evidence type="ECO:0008006" key="5">
    <source>
        <dbReference type="Google" id="ProtNLM"/>
    </source>
</evidence>
<evidence type="ECO:0000256" key="1">
    <source>
        <dbReference type="ARBA" id="ARBA00022737"/>
    </source>
</evidence>
<name>A0A182KBM3_9DIPT</name>
<dbReference type="GO" id="GO:0005886">
    <property type="term" value="C:plasma membrane"/>
    <property type="evidence" value="ECO:0007669"/>
    <property type="project" value="TreeGrafter"/>
</dbReference>
<reference evidence="4" key="1">
    <citation type="submission" date="2013-03" db="EMBL/GenBank/DDBJ databases">
        <title>The Genome Sequence of Anopheles christyi ACHKN1017.</title>
        <authorList>
            <consortium name="The Broad Institute Genomics Platform"/>
            <person name="Neafsey D.E."/>
            <person name="Besansky N."/>
            <person name="Walker B."/>
            <person name="Young S.K."/>
            <person name="Zeng Q."/>
            <person name="Gargeya S."/>
            <person name="Fitzgerald M."/>
            <person name="Haas B."/>
            <person name="Abouelleil A."/>
            <person name="Allen A.W."/>
            <person name="Alvarado L."/>
            <person name="Arachchi H.M."/>
            <person name="Berlin A.M."/>
            <person name="Chapman S.B."/>
            <person name="Gainer-Dewar J."/>
            <person name="Goldberg J."/>
            <person name="Griggs A."/>
            <person name="Gujja S."/>
            <person name="Hansen M."/>
            <person name="Howarth C."/>
            <person name="Imamovic A."/>
            <person name="Ireland A."/>
            <person name="Larimer J."/>
            <person name="McCowan C."/>
            <person name="Murphy C."/>
            <person name="Pearson M."/>
            <person name="Poon T.W."/>
            <person name="Priest M."/>
            <person name="Roberts A."/>
            <person name="Saif S."/>
            <person name="Shea T."/>
            <person name="Sisk P."/>
            <person name="Sykes S."/>
            <person name="Wortman J."/>
            <person name="Nusbaum C."/>
            <person name="Birren B."/>
        </authorList>
    </citation>
    <scope>NUCLEOTIDE SEQUENCE [LARGE SCALE GENOMIC DNA]</scope>
    <source>
        <strain evidence="4">ACHKN1017</strain>
    </source>
</reference>
<dbReference type="InterPro" id="IPR051230">
    <property type="entry name" value="APP-Binding"/>
</dbReference>
<feature type="compositionally biased region" description="Basic and acidic residues" evidence="2">
    <location>
        <begin position="274"/>
        <end position="290"/>
    </location>
</feature>
<dbReference type="VEuPathDB" id="VectorBase:ACHR008160"/>
<proteinExistence type="predicted"/>
<evidence type="ECO:0000313" key="3">
    <source>
        <dbReference type="EnsemblMetazoa" id="ACHR008160-PA"/>
    </source>
</evidence>
<feature type="region of interest" description="Disordered" evidence="2">
    <location>
        <begin position="250"/>
        <end position="351"/>
    </location>
</feature>
<feature type="region of interest" description="Disordered" evidence="2">
    <location>
        <begin position="182"/>
        <end position="201"/>
    </location>
</feature>
<dbReference type="PANTHER" id="PTHR12345:SF11">
    <property type="entry name" value="FI13065P"/>
    <property type="match status" value="1"/>
</dbReference>
<dbReference type="Proteomes" id="UP000075881">
    <property type="component" value="Unassembled WGS sequence"/>
</dbReference>
<reference evidence="3" key="2">
    <citation type="submission" date="2020-05" db="UniProtKB">
        <authorList>
            <consortium name="EnsemblMetazoa"/>
        </authorList>
    </citation>
    <scope>IDENTIFICATION</scope>
    <source>
        <strain evidence="3">ACHKN1017</strain>
    </source>
</reference>
<evidence type="ECO:0000313" key="4">
    <source>
        <dbReference type="Proteomes" id="UP000075881"/>
    </source>
</evidence>